<dbReference type="Pfam" id="PF00198">
    <property type="entry name" value="2-oxoacid_dh"/>
    <property type="match status" value="1"/>
</dbReference>
<keyword evidence="11" id="KW-1185">Reference proteome</keyword>
<feature type="region of interest" description="Disordered" evidence="7">
    <location>
        <begin position="148"/>
        <end position="182"/>
    </location>
</feature>
<dbReference type="PANTHER" id="PTHR43178:SF5">
    <property type="entry name" value="LIPOAMIDE ACYLTRANSFERASE COMPONENT OF BRANCHED-CHAIN ALPHA-KETO ACID DEHYDROGENASE COMPLEX, MITOCHONDRIAL"/>
    <property type="match status" value="1"/>
</dbReference>
<evidence type="ECO:0000256" key="4">
    <source>
        <dbReference type="ARBA" id="ARBA00022823"/>
    </source>
</evidence>
<feature type="compositionally biased region" description="Pro residues" evidence="7">
    <location>
        <begin position="80"/>
        <end position="103"/>
    </location>
</feature>
<evidence type="ECO:0000256" key="6">
    <source>
        <dbReference type="RuleBase" id="RU003423"/>
    </source>
</evidence>
<dbReference type="Proteomes" id="UP000583800">
    <property type="component" value="Unassembled WGS sequence"/>
</dbReference>
<dbReference type="Gene3D" id="2.40.50.100">
    <property type="match status" value="1"/>
</dbReference>
<feature type="domain" description="Lipoyl-binding" evidence="9">
    <location>
        <begin position="3"/>
        <end position="73"/>
    </location>
</feature>
<dbReference type="AlphaFoldDB" id="A0A7X0EY26"/>
<feature type="compositionally biased region" description="Basic and acidic residues" evidence="7">
    <location>
        <begin position="167"/>
        <end position="177"/>
    </location>
</feature>
<dbReference type="Pfam" id="PF00364">
    <property type="entry name" value="Biotin_lipoyl"/>
    <property type="match status" value="1"/>
</dbReference>
<protein>
    <recommendedName>
        <fullName evidence="6">Dihydrolipoamide acetyltransferase component of pyruvate dehydrogenase complex</fullName>
        <ecNumber evidence="6">2.3.1.-</ecNumber>
    </recommendedName>
</protein>
<dbReference type="GO" id="GO:0005737">
    <property type="term" value="C:cytoplasm"/>
    <property type="evidence" value="ECO:0007669"/>
    <property type="project" value="TreeGrafter"/>
</dbReference>
<feature type="region of interest" description="Disordered" evidence="7">
    <location>
        <begin position="75"/>
        <end position="111"/>
    </location>
</feature>
<feature type="domain" description="2-oxoacid dehydrogenase acyltransferase catalytic" evidence="8">
    <location>
        <begin position="179"/>
        <end position="382"/>
    </location>
</feature>
<keyword evidence="5 6" id="KW-0012">Acyltransferase</keyword>
<dbReference type="InterPro" id="IPR001078">
    <property type="entry name" value="2-oxoacid_DH_actylTfrase"/>
</dbReference>
<dbReference type="InterPro" id="IPR011053">
    <property type="entry name" value="Single_hybrid_motif"/>
</dbReference>
<dbReference type="Gene3D" id="3.30.559.10">
    <property type="entry name" value="Chloramphenicol acetyltransferase-like domain"/>
    <property type="match status" value="1"/>
</dbReference>
<gene>
    <name evidence="10" type="ORF">FHU36_004773</name>
</gene>
<dbReference type="SUPFAM" id="SSF51230">
    <property type="entry name" value="Single hybrid motif"/>
    <property type="match status" value="1"/>
</dbReference>
<dbReference type="GO" id="GO:0031405">
    <property type="term" value="F:lipoic acid binding"/>
    <property type="evidence" value="ECO:0007669"/>
    <property type="project" value="TreeGrafter"/>
</dbReference>
<dbReference type="PROSITE" id="PS00189">
    <property type="entry name" value="LIPOYL"/>
    <property type="match status" value="1"/>
</dbReference>
<keyword evidence="3 6" id="KW-0808">Transferase</keyword>
<comment type="cofactor">
    <cofactor evidence="1 6">
        <name>(R)-lipoate</name>
        <dbReference type="ChEBI" id="CHEBI:83088"/>
    </cofactor>
</comment>
<evidence type="ECO:0000256" key="2">
    <source>
        <dbReference type="ARBA" id="ARBA00007317"/>
    </source>
</evidence>
<proteinExistence type="inferred from homology"/>
<evidence type="ECO:0000256" key="7">
    <source>
        <dbReference type="SAM" id="MobiDB-lite"/>
    </source>
</evidence>
<dbReference type="InterPro" id="IPR050743">
    <property type="entry name" value="2-oxoacid_DH_E2_comp"/>
</dbReference>
<dbReference type="RefSeq" id="WP_185086032.1">
    <property type="nucleotide sequence ID" value="NZ_JACHJB010000002.1"/>
</dbReference>
<keyword evidence="4 6" id="KW-0450">Lipoyl</keyword>
<evidence type="ECO:0000259" key="9">
    <source>
        <dbReference type="Pfam" id="PF00364"/>
    </source>
</evidence>
<evidence type="ECO:0000256" key="1">
    <source>
        <dbReference type="ARBA" id="ARBA00001938"/>
    </source>
</evidence>
<dbReference type="InterPro" id="IPR000089">
    <property type="entry name" value="Biotin_lipoyl"/>
</dbReference>
<sequence>MAELRVPKLNNNDTAYLLVEWLVADGAEVGEDDPVVLVETSKAAEELPAGGTGVLGHAAREGAWCRPGDVIATVSGPAPAVSPPPAAPASPPASPHPSPPASPPDEGEAGPLVTAPARALMAELGVTREQVAALGLAVVRRADIERLAGRPPAEHPPPQARQAATGDDARPPREAPAGERPLPRVQRAVARAVELAHRTIPAAYLVVRMDLGPALARGATLTKEVRRPVGLAELFVEAVAGLHDRFPLFFATVDGDRALLADTPHIGLTVDLGDGLYVPVVHDAARRTTRDIATTVMRYRLAATTGDFRERDLSGANFVITLHTEGGVVLAIPFVFPGTSCALAVTAPQDGTLADIGLAYDHRLINGRDAALFMSALKAAVEGLT</sequence>
<name>A0A7X0EY26_9ACTN</name>
<evidence type="ECO:0000256" key="3">
    <source>
        <dbReference type="ARBA" id="ARBA00022679"/>
    </source>
</evidence>
<evidence type="ECO:0000313" key="11">
    <source>
        <dbReference type="Proteomes" id="UP000583800"/>
    </source>
</evidence>
<accession>A0A7X0EY26</accession>
<dbReference type="InterPro" id="IPR023213">
    <property type="entry name" value="CAT-like_dom_sf"/>
</dbReference>
<dbReference type="SUPFAM" id="SSF52777">
    <property type="entry name" value="CoA-dependent acyltransferases"/>
    <property type="match status" value="1"/>
</dbReference>
<reference evidence="10 11" key="1">
    <citation type="submission" date="2020-08" db="EMBL/GenBank/DDBJ databases">
        <title>Sequencing the genomes of 1000 actinobacteria strains.</title>
        <authorList>
            <person name="Klenk H.-P."/>
        </authorList>
    </citation>
    <scope>NUCLEOTIDE SEQUENCE [LARGE SCALE GENOMIC DNA]</scope>
    <source>
        <strain evidence="10 11">DSM 45913</strain>
    </source>
</reference>
<dbReference type="EMBL" id="JACHJB010000002">
    <property type="protein sequence ID" value="MBB6348228.1"/>
    <property type="molecule type" value="Genomic_DNA"/>
</dbReference>
<dbReference type="InterPro" id="IPR003016">
    <property type="entry name" value="2-oxoA_DH_lipoyl-BS"/>
</dbReference>
<comment type="caution">
    <text evidence="10">The sequence shown here is derived from an EMBL/GenBank/DDBJ whole genome shotgun (WGS) entry which is preliminary data.</text>
</comment>
<dbReference type="GO" id="GO:0016407">
    <property type="term" value="F:acetyltransferase activity"/>
    <property type="evidence" value="ECO:0007669"/>
    <property type="project" value="TreeGrafter"/>
</dbReference>
<dbReference type="CDD" id="cd06849">
    <property type="entry name" value="lipoyl_domain"/>
    <property type="match status" value="1"/>
</dbReference>
<dbReference type="EC" id="2.3.1.-" evidence="6"/>
<evidence type="ECO:0000256" key="5">
    <source>
        <dbReference type="ARBA" id="ARBA00023315"/>
    </source>
</evidence>
<evidence type="ECO:0000313" key="10">
    <source>
        <dbReference type="EMBL" id="MBB6348228.1"/>
    </source>
</evidence>
<organism evidence="10 11">
    <name type="scientific">Nonomuraea muscovyensis</name>
    <dbReference type="NCBI Taxonomy" id="1124761"/>
    <lineage>
        <taxon>Bacteria</taxon>
        <taxon>Bacillati</taxon>
        <taxon>Actinomycetota</taxon>
        <taxon>Actinomycetes</taxon>
        <taxon>Streptosporangiales</taxon>
        <taxon>Streptosporangiaceae</taxon>
        <taxon>Nonomuraea</taxon>
    </lineage>
</organism>
<comment type="similarity">
    <text evidence="2 6">Belongs to the 2-oxoacid dehydrogenase family.</text>
</comment>
<dbReference type="PANTHER" id="PTHR43178">
    <property type="entry name" value="DIHYDROLIPOAMIDE ACETYLTRANSFERASE COMPONENT OF PYRUVATE DEHYDROGENASE COMPLEX"/>
    <property type="match status" value="1"/>
</dbReference>
<evidence type="ECO:0000259" key="8">
    <source>
        <dbReference type="Pfam" id="PF00198"/>
    </source>
</evidence>